<evidence type="ECO:0000313" key="3">
    <source>
        <dbReference type="EMBL" id="GID67236.1"/>
    </source>
</evidence>
<name>A0A919MDK1_9ACTN</name>
<organism evidence="3 4">
    <name type="scientific">Actinoplanes cyaneus</name>
    <dbReference type="NCBI Taxonomy" id="52696"/>
    <lineage>
        <taxon>Bacteria</taxon>
        <taxon>Bacillati</taxon>
        <taxon>Actinomycetota</taxon>
        <taxon>Actinomycetes</taxon>
        <taxon>Micromonosporales</taxon>
        <taxon>Micromonosporaceae</taxon>
        <taxon>Actinoplanes</taxon>
    </lineage>
</organism>
<dbReference type="PROSITE" id="PS50937">
    <property type="entry name" value="HTH_MERR_2"/>
    <property type="match status" value="1"/>
</dbReference>
<gene>
    <name evidence="3" type="ORF">Acy02nite_51170</name>
</gene>
<dbReference type="EMBL" id="BOMH01000038">
    <property type="protein sequence ID" value="GID67236.1"/>
    <property type="molecule type" value="Genomic_DNA"/>
</dbReference>
<dbReference type="GO" id="GO:0003677">
    <property type="term" value="F:DNA binding"/>
    <property type="evidence" value="ECO:0007669"/>
    <property type="project" value="UniProtKB-KW"/>
</dbReference>
<feature type="domain" description="HTH merR-type" evidence="2">
    <location>
        <begin position="1"/>
        <end position="65"/>
    </location>
</feature>
<dbReference type="PROSITE" id="PS00552">
    <property type="entry name" value="HTH_MERR_1"/>
    <property type="match status" value="1"/>
</dbReference>
<protein>
    <submittedName>
        <fullName evidence="3">MerR family transcriptional regulator</fullName>
    </submittedName>
</protein>
<dbReference type="PRINTS" id="PR00040">
    <property type="entry name" value="HTHMERR"/>
</dbReference>
<dbReference type="AlphaFoldDB" id="A0A919MDK1"/>
<dbReference type="Pfam" id="PF13411">
    <property type="entry name" value="MerR_1"/>
    <property type="match status" value="1"/>
</dbReference>
<keyword evidence="1" id="KW-0238">DNA-binding</keyword>
<comment type="caution">
    <text evidence="3">The sequence shown here is derived from an EMBL/GenBank/DDBJ whole genome shotgun (WGS) entry which is preliminary data.</text>
</comment>
<dbReference type="SUPFAM" id="SSF46955">
    <property type="entry name" value="Putative DNA-binding domain"/>
    <property type="match status" value="1"/>
</dbReference>
<dbReference type="CDD" id="cd01282">
    <property type="entry name" value="HTH_MerR-like_sg3"/>
    <property type="match status" value="1"/>
</dbReference>
<dbReference type="PANTHER" id="PTHR30204">
    <property type="entry name" value="REDOX-CYCLING DRUG-SENSING TRANSCRIPTIONAL ACTIVATOR SOXR"/>
    <property type="match status" value="1"/>
</dbReference>
<proteinExistence type="predicted"/>
<accession>A0A919MDK1</accession>
<reference evidence="3" key="1">
    <citation type="submission" date="2021-01" db="EMBL/GenBank/DDBJ databases">
        <title>Whole genome shotgun sequence of Actinoplanes cyaneus NBRC 14990.</title>
        <authorList>
            <person name="Komaki H."/>
            <person name="Tamura T."/>
        </authorList>
    </citation>
    <scope>NUCLEOTIDE SEQUENCE</scope>
    <source>
        <strain evidence="3">NBRC 14990</strain>
    </source>
</reference>
<dbReference type="InterPro" id="IPR009061">
    <property type="entry name" value="DNA-bd_dom_put_sf"/>
</dbReference>
<dbReference type="RefSeq" id="WP_203744744.1">
    <property type="nucleotide sequence ID" value="NZ_BAAAUC010000004.1"/>
</dbReference>
<dbReference type="Gene3D" id="1.10.1660.10">
    <property type="match status" value="1"/>
</dbReference>
<dbReference type="GO" id="GO:0003700">
    <property type="term" value="F:DNA-binding transcription factor activity"/>
    <property type="evidence" value="ECO:0007669"/>
    <property type="project" value="InterPro"/>
</dbReference>
<evidence type="ECO:0000256" key="1">
    <source>
        <dbReference type="ARBA" id="ARBA00023125"/>
    </source>
</evidence>
<dbReference type="Proteomes" id="UP000619479">
    <property type="component" value="Unassembled WGS sequence"/>
</dbReference>
<dbReference type="InterPro" id="IPR047057">
    <property type="entry name" value="MerR_fam"/>
</dbReference>
<dbReference type="PANTHER" id="PTHR30204:SF97">
    <property type="entry name" value="MERR FAMILY REGULATORY PROTEIN"/>
    <property type="match status" value="1"/>
</dbReference>
<dbReference type="InterPro" id="IPR000551">
    <property type="entry name" value="MerR-type_HTH_dom"/>
</dbReference>
<keyword evidence="4" id="KW-1185">Reference proteome</keyword>
<dbReference type="SMART" id="SM00422">
    <property type="entry name" value="HTH_MERR"/>
    <property type="match status" value="1"/>
</dbReference>
<evidence type="ECO:0000259" key="2">
    <source>
        <dbReference type="PROSITE" id="PS50937"/>
    </source>
</evidence>
<sequence length="123" mass="13328">MQIGDLAAATGVSTRALRYYEEQGLLTPLRSAGGHRRYGPDAVERVQWIQRLFAAGLSSSAILGLPPCGPSGLDLDATLQRLVGARDRIDSQMRELAATRDSLDGLIEQAQRERAARRRAPAS</sequence>
<evidence type="ECO:0000313" key="4">
    <source>
        <dbReference type="Proteomes" id="UP000619479"/>
    </source>
</evidence>